<accession>A0A7U3NKF5</accession>
<dbReference type="PANTHER" id="PTHR28055:SF1">
    <property type="entry name" value="ALTERED INHERITANCE OF MITOCHONDRIA PROTEIN 41, MITOCHONDRIAL"/>
    <property type="match status" value="1"/>
</dbReference>
<dbReference type="Pfam" id="PF09424">
    <property type="entry name" value="YqeY"/>
    <property type="match status" value="1"/>
</dbReference>
<protein>
    <submittedName>
        <fullName evidence="1">GatB/YqeY domain containing protein</fullName>
    </submittedName>
</protein>
<dbReference type="InterPro" id="IPR019004">
    <property type="entry name" value="YqeY/Aim41"/>
</dbReference>
<proteinExistence type="predicted"/>
<evidence type="ECO:0000313" key="2">
    <source>
        <dbReference type="Proteomes" id="UP000594029"/>
    </source>
</evidence>
<keyword evidence="2" id="KW-1185">Reference proteome</keyword>
<dbReference type="PANTHER" id="PTHR28055">
    <property type="entry name" value="ALTERED INHERITANCE OF MITOCHONDRIA PROTEIN 41, MITOCHONDRIAL"/>
    <property type="match status" value="1"/>
</dbReference>
<dbReference type="Proteomes" id="UP000594029">
    <property type="component" value="Segment"/>
</dbReference>
<gene>
    <name evidence="1" type="ORF">Kirov_84</name>
</gene>
<dbReference type="SUPFAM" id="SSF89095">
    <property type="entry name" value="GatB/YqeY motif"/>
    <property type="match status" value="1"/>
</dbReference>
<sequence>MIKIIKADLVKAMKEKNEFKKSVLRMLLAKLEQEKVKLKLGTVEDLTEAQVVETVVKAGKELDKEIEEYQKVGREVTKQLEEKEILTAYLPKQLTESEIQDEVNHALELVERGELSDVNKAKGYLSQKLKGKADIKVVMQILAKSNK</sequence>
<dbReference type="InterPro" id="IPR023168">
    <property type="entry name" value="GatB_Yqey_C_2"/>
</dbReference>
<dbReference type="InterPro" id="IPR042184">
    <property type="entry name" value="YqeY/Aim41_N"/>
</dbReference>
<organism evidence="1 2">
    <name type="scientific">Bacillus phage Kirov</name>
    <dbReference type="NCBI Taxonomy" id="2783539"/>
    <lineage>
        <taxon>Viruses</taxon>
        <taxon>Duplodnaviria</taxon>
        <taxon>Heunggongvirae</taxon>
        <taxon>Uroviricota</taxon>
        <taxon>Caudoviricetes</taxon>
        <taxon>Andregratiavirinae</taxon>
        <taxon>Kirovvirus</taxon>
        <taxon>Kirovvirus kirov</taxon>
    </lineage>
</organism>
<dbReference type="InterPro" id="IPR003789">
    <property type="entry name" value="Asn/Gln_tRNA_amidoTrase-B-like"/>
</dbReference>
<evidence type="ECO:0000313" key="1">
    <source>
        <dbReference type="EMBL" id="QOV08283.1"/>
    </source>
</evidence>
<reference evidence="1 2" key="1">
    <citation type="submission" date="2020-10" db="EMBL/GenBank/DDBJ databases">
        <authorList>
            <person name="Kazantseva O.A."/>
            <person name="Piligrimova E.G."/>
            <person name="Shadrin A.M."/>
        </authorList>
    </citation>
    <scope>NUCLEOTIDE SEQUENCE [LARGE SCALE GENOMIC DNA]</scope>
</reference>
<dbReference type="Gene3D" id="1.10.1510.10">
    <property type="entry name" value="Uncharacterised protein YqeY/AIM41 PF09424, N-terminal domain"/>
    <property type="match status" value="1"/>
</dbReference>
<name>A0A7U3NKF5_9CAUD</name>
<dbReference type="Gene3D" id="1.10.10.410">
    <property type="match status" value="1"/>
</dbReference>
<dbReference type="GO" id="GO:0016884">
    <property type="term" value="F:carbon-nitrogen ligase activity, with glutamine as amido-N-donor"/>
    <property type="evidence" value="ECO:0007669"/>
    <property type="project" value="InterPro"/>
</dbReference>
<dbReference type="EMBL" id="MW084976">
    <property type="protein sequence ID" value="QOV08283.1"/>
    <property type="molecule type" value="Genomic_DNA"/>
</dbReference>